<dbReference type="GO" id="GO:0016491">
    <property type="term" value="F:oxidoreductase activity"/>
    <property type="evidence" value="ECO:0007669"/>
    <property type="project" value="InterPro"/>
</dbReference>
<evidence type="ECO:0000259" key="1">
    <source>
        <dbReference type="Pfam" id="PF01593"/>
    </source>
</evidence>
<sequence length="437" mass="48944">MAVIGSGISGLSAAWLLSRSRRVTLYEADHRPGGHANTYDVITPGGPVAVDTGFIVFNDRNYPELVSLFGHLGVSTQLSDMSFAASLDGGRFEYSGSGLKGLLGQRSNVLRPDFWRMIADILRFYRQAPSILIERNHDNETVGSFLERAGYSDSFIYNHLLPMGAAIWSTTAAQMREYPLHAFIMFFERHGLLSLVDRPRWRTVTGGSRTYVERLLEDFDGEVRLSTPVARVRRRDRGVEITDAKGGSDTFDDVVIATHADQALGMLEDASEDEHRLLSAFSYTANEAVLHRHPGLMPKRRSVWSSWNYVEAARQSGAQELCVTYWMNRLQNLDPAHPLFVTLNPVFDVPEQDRITSFKYAHPLFDTKALAVQKQLWRLQGIRSTWFCGAYFGSGFHEDGIRSGLSAAEQLAGVSPPWRNVRPGRKEMAMPELVAAE</sequence>
<dbReference type="OrthoDB" id="20837at2"/>
<proteinExistence type="predicted"/>
<organism evidence="2 3">
    <name type="scientific">Nitratireductor aquibiodomus RA22</name>
    <dbReference type="NCBI Taxonomy" id="1189611"/>
    <lineage>
        <taxon>Bacteria</taxon>
        <taxon>Pseudomonadati</taxon>
        <taxon>Pseudomonadota</taxon>
        <taxon>Alphaproteobacteria</taxon>
        <taxon>Hyphomicrobiales</taxon>
        <taxon>Phyllobacteriaceae</taxon>
        <taxon>Nitratireductor</taxon>
    </lineage>
</organism>
<evidence type="ECO:0000313" key="2">
    <source>
        <dbReference type="EMBL" id="EIM78214.1"/>
    </source>
</evidence>
<comment type="caution">
    <text evidence="2">The sequence shown here is derived from an EMBL/GenBank/DDBJ whole genome shotgun (WGS) entry which is preliminary data.</text>
</comment>
<dbReference type="AlphaFoldDB" id="I5C8R2"/>
<dbReference type="Proteomes" id="UP000004622">
    <property type="component" value="Unassembled WGS sequence"/>
</dbReference>
<dbReference type="Gene3D" id="3.50.50.60">
    <property type="entry name" value="FAD/NAD(P)-binding domain"/>
    <property type="match status" value="1"/>
</dbReference>
<dbReference type="Gene3D" id="1.10.405.20">
    <property type="match status" value="1"/>
</dbReference>
<dbReference type="Gene3D" id="3.30.70.1990">
    <property type="match status" value="1"/>
</dbReference>
<dbReference type="Pfam" id="PF01593">
    <property type="entry name" value="Amino_oxidase"/>
    <property type="match status" value="1"/>
</dbReference>
<dbReference type="PANTHER" id="PTHR42923">
    <property type="entry name" value="PROTOPORPHYRINOGEN OXIDASE"/>
    <property type="match status" value="1"/>
</dbReference>
<dbReference type="PATRIC" id="fig|1189611.3.peg.94"/>
<protein>
    <submittedName>
        <fullName evidence="2">Amine oxidase flavin-containing</fullName>
    </submittedName>
</protein>
<accession>I5C8R2</accession>
<dbReference type="InterPro" id="IPR036188">
    <property type="entry name" value="FAD/NAD-bd_sf"/>
</dbReference>
<evidence type="ECO:0000313" key="3">
    <source>
        <dbReference type="Proteomes" id="UP000004622"/>
    </source>
</evidence>
<dbReference type="SUPFAM" id="SSF51905">
    <property type="entry name" value="FAD/NAD(P)-binding domain"/>
    <property type="match status" value="1"/>
</dbReference>
<dbReference type="PANTHER" id="PTHR42923:SF17">
    <property type="entry name" value="AMINE OXIDASE DOMAIN-CONTAINING PROTEIN"/>
    <property type="match status" value="1"/>
</dbReference>
<name>I5C8R2_9HYPH</name>
<dbReference type="EMBL" id="AJXZ01000001">
    <property type="protein sequence ID" value="EIM78214.1"/>
    <property type="molecule type" value="Genomic_DNA"/>
</dbReference>
<dbReference type="InterPro" id="IPR002937">
    <property type="entry name" value="Amino_oxidase"/>
</dbReference>
<feature type="domain" description="Amine oxidase" evidence="1">
    <location>
        <begin position="8"/>
        <end position="264"/>
    </location>
</feature>
<dbReference type="InterPro" id="IPR050464">
    <property type="entry name" value="Zeta_carotene_desat/Oxidored"/>
</dbReference>
<gene>
    <name evidence="2" type="ORF">A33O_00465</name>
</gene>
<reference evidence="2 3" key="1">
    <citation type="journal article" date="2012" name="J. Bacteriol.">
        <title>Genome Sequence of Nitratireductor aquibiodomus Strain RA22.</title>
        <authorList>
            <person name="Singh A."/>
            <person name="Jangir P.K."/>
            <person name="Kumari C."/>
            <person name="Sharma R."/>
        </authorList>
    </citation>
    <scope>NUCLEOTIDE SEQUENCE [LARGE SCALE GENOMIC DNA]</scope>
    <source>
        <strain evidence="2 3">RA22</strain>
    </source>
</reference>
<dbReference type="FunFam" id="1.10.405.20:FF:000001">
    <property type="entry name" value="Amine oxidase"/>
    <property type="match status" value="1"/>
</dbReference>